<dbReference type="PANTHER" id="PTHR46872">
    <property type="entry name" value="DNA BINDING PROTEIN"/>
    <property type="match status" value="1"/>
</dbReference>
<accession>A0AAV6X1S0</accession>
<evidence type="ECO:0000256" key="1">
    <source>
        <dbReference type="SAM" id="MobiDB-lite"/>
    </source>
</evidence>
<evidence type="ECO:0008006" key="4">
    <source>
        <dbReference type="Google" id="ProtNLM"/>
    </source>
</evidence>
<comment type="caution">
    <text evidence="2">The sequence shown here is derived from an EMBL/GenBank/DDBJ whole genome shotgun (WGS) entry which is preliminary data.</text>
</comment>
<protein>
    <recommendedName>
        <fullName evidence="4">ELM2 domain-containing protein</fullName>
    </recommendedName>
</protein>
<name>A0AAV6X1S0_9LAMI</name>
<keyword evidence="3" id="KW-1185">Reference proteome</keyword>
<dbReference type="AlphaFoldDB" id="A0AAV6X1S0"/>
<organism evidence="2 3">
    <name type="scientific">Buddleja alternifolia</name>
    <dbReference type="NCBI Taxonomy" id="168488"/>
    <lineage>
        <taxon>Eukaryota</taxon>
        <taxon>Viridiplantae</taxon>
        <taxon>Streptophyta</taxon>
        <taxon>Embryophyta</taxon>
        <taxon>Tracheophyta</taxon>
        <taxon>Spermatophyta</taxon>
        <taxon>Magnoliopsida</taxon>
        <taxon>eudicotyledons</taxon>
        <taxon>Gunneridae</taxon>
        <taxon>Pentapetalae</taxon>
        <taxon>asterids</taxon>
        <taxon>lamiids</taxon>
        <taxon>Lamiales</taxon>
        <taxon>Scrophulariaceae</taxon>
        <taxon>Buddlejeae</taxon>
        <taxon>Buddleja</taxon>
    </lineage>
</organism>
<feature type="region of interest" description="Disordered" evidence="1">
    <location>
        <begin position="1"/>
        <end position="20"/>
    </location>
</feature>
<dbReference type="PANTHER" id="PTHR46872:SF10">
    <property type="entry name" value="MYB-LIKE DOMAIN-CONTAINING PROTEIN"/>
    <property type="match status" value="1"/>
</dbReference>
<evidence type="ECO:0000313" key="3">
    <source>
        <dbReference type="Proteomes" id="UP000826271"/>
    </source>
</evidence>
<dbReference type="EMBL" id="WHWC01000011">
    <property type="protein sequence ID" value="KAG8374392.1"/>
    <property type="molecule type" value="Genomic_DNA"/>
</dbReference>
<evidence type="ECO:0000313" key="2">
    <source>
        <dbReference type="EMBL" id="KAG8374392.1"/>
    </source>
</evidence>
<reference evidence="2" key="1">
    <citation type="submission" date="2019-10" db="EMBL/GenBank/DDBJ databases">
        <authorList>
            <person name="Zhang R."/>
            <person name="Pan Y."/>
            <person name="Wang J."/>
            <person name="Ma R."/>
            <person name="Yu S."/>
        </authorList>
    </citation>
    <scope>NUCLEOTIDE SEQUENCE</scope>
    <source>
        <strain evidence="2">LA-IB0</strain>
        <tissue evidence="2">Leaf</tissue>
    </source>
</reference>
<gene>
    <name evidence="2" type="ORF">BUALT_Bualt11G0127100</name>
</gene>
<proteinExistence type="predicted"/>
<feature type="region of interest" description="Disordered" evidence="1">
    <location>
        <begin position="179"/>
        <end position="199"/>
    </location>
</feature>
<sequence length="459" mass="52677">MTSQQKGIGKKNVKPSLSKGVENIPKKSIVGRYSEEEMLTRLKGLARNPCNPQLARDNIRPLQNQILRLRNVMVLKDSQIPSRKRKLEQLVKDKLRDASDFLVPSERNSKKPSKRELSNSSLLSCLLNSVDSSECHYKKTLLDSRSSKSLMTFDDTFTEKHTSLLDDLVNWDNPGKDISPIVDSDESVNDSNASSPKNVAPNEVLSLENNNAFRYLRLDKPKKRHFKPHKRDFLDDHLQIKVIPIGPHFQANIPGWSSSVNKNILMDAYNSDFDNSKWLGTRTWPIENGNMKTTGRTIGKGRPNSCYCVSPGSLDCVRRHILEKRLLLQCDLGPAFFRWKFDEMGEQVSKLWSLKEQEAFESFVKRPSCNGNNFLKHALNCFPNKNRSEIIGYYFNVYIPYRVSLQARSVSSKQIDTDDEDEENEDFIENMGLRKTFDERSLIVNSFKDVQARFMCRAS</sequence>
<dbReference type="Proteomes" id="UP000826271">
    <property type="component" value="Unassembled WGS sequence"/>
</dbReference>